<reference evidence="8" key="1">
    <citation type="submission" date="2020-05" db="EMBL/GenBank/DDBJ databases">
        <authorList>
            <person name="Chiriac C."/>
            <person name="Salcher M."/>
            <person name="Ghai R."/>
            <person name="Kavagutti S V."/>
        </authorList>
    </citation>
    <scope>NUCLEOTIDE SEQUENCE</scope>
</reference>
<evidence type="ECO:0000256" key="6">
    <source>
        <dbReference type="SAM" id="Phobius"/>
    </source>
</evidence>
<keyword evidence="2" id="KW-0732">Signal</keyword>
<keyword evidence="5" id="KW-0676">Redox-active center</keyword>
<dbReference type="Pfam" id="PF13462">
    <property type="entry name" value="Thioredoxin_4"/>
    <property type="match status" value="1"/>
</dbReference>
<dbReference type="Gene3D" id="3.40.30.10">
    <property type="entry name" value="Glutaredoxin"/>
    <property type="match status" value="1"/>
</dbReference>
<keyword evidence="4" id="KW-1015">Disulfide bond</keyword>
<keyword evidence="6" id="KW-0472">Membrane</keyword>
<evidence type="ECO:0000313" key="8">
    <source>
        <dbReference type="EMBL" id="CAB4581264.1"/>
    </source>
</evidence>
<dbReference type="CDD" id="cd02972">
    <property type="entry name" value="DsbA_family"/>
    <property type="match status" value="1"/>
</dbReference>
<keyword evidence="6" id="KW-0812">Transmembrane</keyword>
<evidence type="ECO:0000256" key="1">
    <source>
        <dbReference type="ARBA" id="ARBA00005791"/>
    </source>
</evidence>
<dbReference type="PANTHER" id="PTHR13887">
    <property type="entry name" value="GLUTATHIONE S-TRANSFERASE KAPPA"/>
    <property type="match status" value="1"/>
</dbReference>
<evidence type="ECO:0000256" key="5">
    <source>
        <dbReference type="ARBA" id="ARBA00023284"/>
    </source>
</evidence>
<dbReference type="InterPro" id="IPR012336">
    <property type="entry name" value="Thioredoxin-like_fold"/>
</dbReference>
<gene>
    <name evidence="8" type="ORF">UFOPK1726_00940</name>
</gene>
<name>A0A6J6F2U6_9ZZZZ</name>
<evidence type="ECO:0000256" key="3">
    <source>
        <dbReference type="ARBA" id="ARBA00023002"/>
    </source>
</evidence>
<dbReference type="PANTHER" id="PTHR13887:SF14">
    <property type="entry name" value="DISULFIDE BOND FORMATION PROTEIN D"/>
    <property type="match status" value="1"/>
</dbReference>
<evidence type="ECO:0000256" key="4">
    <source>
        <dbReference type="ARBA" id="ARBA00023157"/>
    </source>
</evidence>
<dbReference type="SUPFAM" id="SSF52833">
    <property type="entry name" value="Thioredoxin-like"/>
    <property type="match status" value="1"/>
</dbReference>
<feature type="transmembrane region" description="Helical" evidence="6">
    <location>
        <begin position="24"/>
        <end position="46"/>
    </location>
</feature>
<accession>A0A6J6F2U6</accession>
<protein>
    <submittedName>
        <fullName evidence="8">Unannotated protein</fullName>
    </submittedName>
</protein>
<keyword evidence="3" id="KW-0560">Oxidoreductase</keyword>
<keyword evidence="6" id="KW-1133">Transmembrane helix</keyword>
<dbReference type="EMBL" id="CAEZTT010000116">
    <property type="protein sequence ID" value="CAB4581264.1"/>
    <property type="molecule type" value="Genomic_DNA"/>
</dbReference>
<comment type="similarity">
    <text evidence="1">Belongs to the thioredoxin family. DsbA subfamily.</text>
</comment>
<evidence type="ECO:0000256" key="2">
    <source>
        <dbReference type="ARBA" id="ARBA00022729"/>
    </source>
</evidence>
<dbReference type="AlphaFoldDB" id="A0A6J6F2U6"/>
<sequence>MNTAKQRSAELAAANQAAERKAKIITFTGIAVVVLIVAGILTFAFLNRNTGTSTGPTAEPNPTAAAPLSADSETYGLIVGNAPATAPILQIFEDFQCPACQSFEAAFGGAIRELIASGEVKVVFQPMFFLDKRLPQSKGSSLRAANALGCAADESKAAEFHSAVFSNAPTIEGYGWTDSEFKIFGAGVGITNTQRFEDCIDNGKYYEWVANSNDYSFSTGVEGTPTIWKNGKPLPDSAFTNVDSFLAAIRSQE</sequence>
<dbReference type="InterPro" id="IPR036249">
    <property type="entry name" value="Thioredoxin-like_sf"/>
</dbReference>
<proteinExistence type="inferred from homology"/>
<organism evidence="8">
    <name type="scientific">freshwater metagenome</name>
    <dbReference type="NCBI Taxonomy" id="449393"/>
    <lineage>
        <taxon>unclassified sequences</taxon>
        <taxon>metagenomes</taxon>
        <taxon>ecological metagenomes</taxon>
    </lineage>
</organism>
<dbReference type="GO" id="GO:0016491">
    <property type="term" value="F:oxidoreductase activity"/>
    <property type="evidence" value="ECO:0007669"/>
    <property type="project" value="UniProtKB-KW"/>
</dbReference>
<feature type="domain" description="Thioredoxin-like fold" evidence="7">
    <location>
        <begin position="76"/>
        <end position="234"/>
    </location>
</feature>
<evidence type="ECO:0000259" key="7">
    <source>
        <dbReference type="Pfam" id="PF13462"/>
    </source>
</evidence>